<proteinExistence type="inferred from homology"/>
<dbReference type="Pfam" id="PF02585">
    <property type="entry name" value="PIG-L"/>
    <property type="match status" value="1"/>
</dbReference>
<dbReference type="EMBL" id="JAFCIX010000127">
    <property type="protein sequence ID" value="KAH6597821.1"/>
    <property type="molecule type" value="Genomic_DNA"/>
</dbReference>
<dbReference type="InterPro" id="IPR024078">
    <property type="entry name" value="LmbE-like_dom_sf"/>
</dbReference>
<dbReference type="PANTHER" id="PTHR12993">
    <property type="entry name" value="N-ACETYLGLUCOSAMINYL-PHOSPHATIDYLINOSITOL DE-N-ACETYLASE-RELATED"/>
    <property type="match status" value="1"/>
</dbReference>
<name>A0ABQ8FG83_9FUNG</name>
<dbReference type="PANTHER" id="PTHR12993:SF11">
    <property type="entry name" value="N-ACETYLGLUCOSAMINYL-PHOSPHATIDYLINOSITOL DE-N-ACETYLASE"/>
    <property type="match status" value="1"/>
</dbReference>
<organism evidence="3 4">
    <name type="scientific">Batrachochytrium salamandrivorans</name>
    <dbReference type="NCBI Taxonomy" id="1357716"/>
    <lineage>
        <taxon>Eukaryota</taxon>
        <taxon>Fungi</taxon>
        <taxon>Fungi incertae sedis</taxon>
        <taxon>Chytridiomycota</taxon>
        <taxon>Chytridiomycota incertae sedis</taxon>
        <taxon>Chytridiomycetes</taxon>
        <taxon>Rhizophydiales</taxon>
        <taxon>Rhizophydiales incertae sedis</taxon>
        <taxon>Batrachochytrium</taxon>
    </lineage>
</organism>
<dbReference type="SUPFAM" id="SSF102588">
    <property type="entry name" value="LmbE-like"/>
    <property type="match status" value="1"/>
</dbReference>
<evidence type="ECO:0000313" key="3">
    <source>
        <dbReference type="EMBL" id="KAH6597821.1"/>
    </source>
</evidence>
<dbReference type="InterPro" id="IPR003737">
    <property type="entry name" value="GlcNAc_PI_deacetylase-related"/>
</dbReference>
<evidence type="ECO:0000256" key="2">
    <source>
        <dbReference type="ARBA" id="ARBA00012176"/>
    </source>
</evidence>
<keyword evidence="4" id="KW-1185">Reference proteome</keyword>
<evidence type="ECO:0000313" key="4">
    <source>
        <dbReference type="Proteomes" id="UP001648503"/>
    </source>
</evidence>
<reference evidence="3 4" key="1">
    <citation type="submission" date="2021-02" db="EMBL/GenBank/DDBJ databases">
        <title>Variation within the Batrachochytrium salamandrivorans European outbreak.</title>
        <authorList>
            <person name="Kelly M."/>
            <person name="Pasmans F."/>
            <person name="Shea T.P."/>
            <person name="Munoz J.F."/>
            <person name="Carranza S."/>
            <person name="Cuomo C.A."/>
            <person name="Martel A."/>
        </authorList>
    </citation>
    <scope>NUCLEOTIDE SEQUENCE [LARGE SCALE GENOMIC DNA]</scope>
    <source>
        <strain evidence="3 4">AMFP18/2</strain>
    </source>
</reference>
<evidence type="ECO:0000256" key="1">
    <source>
        <dbReference type="ARBA" id="ARBA00006066"/>
    </source>
</evidence>
<comment type="similarity">
    <text evidence="1">Belongs to the PIGL family.</text>
</comment>
<dbReference type="Proteomes" id="UP001648503">
    <property type="component" value="Unassembled WGS sequence"/>
</dbReference>
<accession>A0ABQ8FG83</accession>
<dbReference type="EC" id="3.5.1.89" evidence="2"/>
<gene>
    <name evidence="3" type="ORF">BASA50_004166</name>
</gene>
<dbReference type="Gene3D" id="3.40.50.10320">
    <property type="entry name" value="LmbE-like"/>
    <property type="match status" value="1"/>
</dbReference>
<comment type="caution">
    <text evidence="3">The sequence shown here is derived from an EMBL/GenBank/DDBJ whole genome shotgun (WGS) entry which is preliminary data.</text>
</comment>
<sequence>MLLTIIVLLALPVLGWFIIIAIGSWPENIGLPNPNSPLNGRKQAVLLVIAHPDDECMFFAPTLLALAATTDRYVLCLSVGNAQGLGRIREKELRASCRILGHSNEIHVESMDHELLPDSMTQDWDLSLIIDTVASHIHKHNIDSIITFDEHGVSGHTNHRAIYKAMRQGKLTGKITIPIYALESVSVLRKFSSLVDIHGYQHTQKID</sequence>
<protein>
    <recommendedName>
        <fullName evidence="2">N-acetylglucosaminylphosphatidylinositol deacetylase</fullName>
        <ecNumber evidence="2">3.5.1.89</ecNumber>
    </recommendedName>
</protein>